<gene>
    <name evidence="4" type="ORF">P1A27_00845</name>
</gene>
<evidence type="ECO:0000256" key="1">
    <source>
        <dbReference type="SAM" id="MobiDB-lite"/>
    </source>
</evidence>
<proteinExistence type="predicted"/>
<evidence type="ECO:0000313" key="5">
    <source>
        <dbReference type="Proteomes" id="UP001174037"/>
    </source>
</evidence>
<keyword evidence="2" id="KW-0812">Transmembrane</keyword>
<feature type="transmembrane region" description="Helical" evidence="2">
    <location>
        <begin position="12"/>
        <end position="32"/>
    </location>
</feature>
<organism evidence="4 5">
    <name type="scientific">Staphylococcus equorum</name>
    <dbReference type="NCBI Taxonomy" id="246432"/>
    <lineage>
        <taxon>Bacteria</taxon>
        <taxon>Bacillati</taxon>
        <taxon>Bacillota</taxon>
        <taxon>Bacilli</taxon>
        <taxon>Bacillales</taxon>
        <taxon>Staphylococcaceae</taxon>
        <taxon>Staphylococcus</taxon>
    </lineage>
</organism>
<keyword evidence="2" id="KW-1133">Transmembrane helix</keyword>
<keyword evidence="2" id="KW-0472">Membrane</keyword>
<feature type="region of interest" description="Disordered" evidence="1">
    <location>
        <begin position="136"/>
        <end position="175"/>
    </location>
</feature>
<dbReference type="InterPro" id="IPR025273">
    <property type="entry name" value="DUF4064"/>
</dbReference>
<protein>
    <submittedName>
        <fullName evidence="4">DUF4064 domain-containing protein</fullName>
    </submittedName>
</protein>
<evidence type="ECO:0000313" key="4">
    <source>
        <dbReference type="EMBL" id="MDK9864517.1"/>
    </source>
</evidence>
<dbReference type="AlphaFoldDB" id="A0AAW7AEF0"/>
<feature type="transmembrane region" description="Helical" evidence="2">
    <location>
        <begin position="61"/>
        <end position="81"/>
    </location>
</feature>
<feature type="domain" description="DUF4064" evidence="3">
    <location>
        <begin position="3"/>
        <end position="104"/>
    </location>
</feature>
<reference evidence="4" key="2">
    <citation type="submission" date="2023-03" db="EMBL/GenBank/DDBJ databases">
        <authorList>
            <person name="Vazquez L."/>
            <person name="Rodriguez J."/>
            <person name="Mayo B."/>
            <person name="Florez A.B."/>
        </authorList>
    </citation>
    <scope>NUCLEOTIDE SEQUENCE</scope>
    <source>
        <strain evidence="4">5A3I</strain>
    </source>
</reference>
<evidence type="ECO:0000256" key="2">
    <source>
        <dbReference type="SAM" id="Phobius"/>
    </source>
</evidence>
<sequence>MIKRTAEKVMTWIGIGFQILTVLGISLLLFLMNMETVKESMIEDGAMTASEAASSSQLTNIFLIIGLVLSIVLVVLAILSAKWIDKKSKVAGVILIIIGVISLFGNWIATILWIVSGIMLLVKKPKTSLYNEREIKDDDPFSDHSNSTHKQNEVKEAYANRKEDVKKIDDDPYKY</sequence>
<dbReference type="EMBL" id="JARGCK010000001">
    <property type="protein sequence ID" value="MDK9864517.1"/>
    <property type="molecule type" value="Genomic_DNA"/>
</dbReference>
<evidence type="ECO:0000259" key="3">
    <source>
        <dbReference type="Pfam" id="PF13273"/>
    </source>
</evidence>
<comment type="caution">
    <text evidence="4">The sequence shown here is derived from an EMBL/GenBank/DDBJ whole genome shotgun (WGS) entry which is preliminary data.</text>
</comment>
<feature type="transmembrane region" description="Helical" evidence="2">
    <location>
        <begin position="93"/>
        <end position="122"/>
    </location>
</feature>
<reference evidence="4" key="1">
    <citation type="journal article" date="2023" name="Int. J. Mol. Sci.">
        <title>Antibiotic Resistance/Susceptibility Profiles of Staphylococcus equorum Strains from Cheese, and Genome Analysis for Antibiotic Resistance Genes.</title>
        <authorList>
            <person name="Vazquez L."/>
            <person name="Srednik M.E."/>
            <person name="Rodriguez J."/>
            <person name="Florez A.B."/>
            <person name="Mayo B."/>
        </authorList>
    </citation>
    <scope>NUCLEOTIDE SEQUENCE</scope>
    <source>
        <strain evidence="4">5A3I</strain>
    </source>
</reference>
<name>A0AAW7AEF0_9STAP</name>
<dbReference type="Pfam" id="PF13273">
    <property type="entry name" value="DUF4064"/>
    <property type="match status" value="1"/>
</dbReference>
<dbReference type="RefSeq" id="WP_261676884.1">
    <property type="nucleotide sequence ID" value="NZ_JARGCD010000007.1"/>
</dbReference>
<feature type="compositionally biased region" description="Basic and acidic residues" evidence="1">
    <location>
        <begin position="150"/>
        <end position="175"/>
    </location>
</feature>
<accession>A0AAW7AEF0</accession>
<dbReference type="Proteomes" id="UP001174037">
    <property type="component" value="Unassembled WGS sequence"/>
</dbReference>